<gene>
    <name evidence="2" type="ORF">HG537_0C04680</name>
</gene>
<feature type="region of interest" description="Disordered" evidence="1">
    <location>
        <begin position="124"/>
        <end position="213"/>
    </location>
</feature>
<feature type="compositionally biased region" description="Basic residues" evidence="1">
    <location>
        <begin position="178"/>
        <end position="187"/>
    </location>
</feature>
<evidence type="ECO:0000256" key="1">
    <source>
        <dbReference type="SAM" id="MobiDB-lite"/>
    </source>
</evidence>
<sequence>MSSLADLLTPDLKLDDLEASLAGGTKEPQEKVMNAIDKAQGSILPMRLQFNDFLQTMSSLDDLQDQTPLEKFTMIRNKVLDLTNRLQMISEDVGKLQPLFDTIPEYSERYGTKKFQPLETLKLTSQNSTISTPQTQNSGGSNPLTSRKISKSSGGTPVSHTSTPLGSTAPSTFPAAGKKPRKPRQSKKAQATAVAADTVKSQPSTVLSPTPPAHMINSAPPANPMQMMNGVVPNTMMGSPMQSLMSPVGNTPNGYGIPQQQMQSQQPPQQFNQPAVGNSVPPVQPLNMNSITPANILNMSMGADPQQQPIQRKNFDPLDFNNLDFGDLNMDMI</sequence>
<reference evidence="2 3" key="1">
    <citation type="submission" date="2020-06" db="EMBL/GenBank/DDBJ databases">
        <title>The yeast mating-type switching endonuclease HO is a domesticated member of an unorthodox homing genetic element family.</title>
        <authorList>
            <person name="Coughlan A.Y."/>
            <person name="Lombardi L."/>
            <person name="Braun-Galleani S."/>
            <person name="Martos A.R."/>
            <person name="Galeote V."/>
            <person name="Bigey F."/>
            <person name="Dequin S."/>
            <person name="Byrne K.P."/>
            <person name="Wolfe K.H."/>
        </authorList>
    </citation>
    <scope>NUCLEOTIDE SEQUENCE [LARGE SCALE GENOMIC DNA]</scope>
    <source>
        <strain evidence="2 3">CBS2947</strain>
    </source>
</reference>
<dbReference type="GO" id="GO:0003712">
    <property type="term" value="F:transcription coregulator activity"/>
    <property type="evidence" value="ECO:0007669"/>
    <property type="project" value="InterPro"/>
</dbReference>
<organism evidence="2 3">
    <name type="scientific">Torulaspora globosa</name>
    <dbReference type="NCBI Taxonomy" id="48254"/>
    <lineage>
        <taxon>Eukaryota</taxon>
        <taxon>Fungi</taxon>
        <taxon>Dikarya</taxon>
        <taxon>Ascomycota</taxon>
        <taxon>Saccharomycotina</taxon>
        <taxon>Saccharomycetes</taxon>
        <taxon>Saccharomycetales</taxon>
        <taxon>Saccharomycetaceae</taxon>
        <taxon>Torulaspora</taxon>
    </lineage>
</organism>
<dbReference type="GO" id="GO:0006357">
    <property type="term" value="P:regulation of transcription by RNA polymerase II"/>
    <property type="evidence" value="ECO:0007669"/>
    <property type="project" value="InterPro"/>
</dbReference>
<evidence type="ECO:0000313" key="3">
    <source>
        <dbReference type="Proteomes" id="UP000510647"/>
    </source>
</evidence>
<keyword evidence="3" id="KW-1185">Reference proteome</keyword>
<dbReference type="InterPro" id="IPR020998">
    <property type="entry name" value="Med3"/>
</dbReference>
<dbReference type="Pfam" id="PF11593">
    <property type="entry name" value="Med3"/>
    <property type="match status" value="1"/>
</dbReference>
<dbReference type="AlphaFoldDB" id="A0A7H9HR83"/>
<feature type="compositionally biased region" description="Polar residues" evidence="1">
    <location>
        <begin position="199"/>
        <end position="208"/>
    </location>
</feature>
<feature type="region of interest" description="Disordered" evidence="1">
    <location>
        <begin position="251"/>
        <end position="273"/>
    </location>
</feature>
<dbReference type="OrthoDB" id="4070475at2759"/>
<feature type="compositionally biased region" description="Polar residues" evidence="1">
    <location>
        <begin position="124"/>
        <end position="171"/>
    </location>
</feature>
<accession>A0A7H9HR83</accession>
<feature type="compositionally biased region" description="Low complexity" evidence="1">
    <location>
        <begin position="258"/>
        <end position="273"/>
    </location>
</feature>
<evidence type="ECO:0000313" key="2">
    <source>
        <dbReference type="EMBL" id="QLQ79819.1"/>
    </source>
</evidence>
<proteinExistence type="predicted"/>
<dbReference type="EMBL" id="CP059269">
    <property type="protein sequence ID" value="QLQ79819.1"/>
    <property type="molecule type" value="Genomic_DNA"/>
</dbReference>
<dbReference type="GO" id="GO:0016592">
    <property type="term" value="C:mediator complex"/>
    <property type="evidence" value="ECO:0007669"/>
    <property type="project" value="InterPro"/>
</dbReference>
<name>A0A7H9HR83_9SACH</name>
<dbReference type="Proteomes" id="UP000510647">
    <property type="component" value="Chromosome 3"/>
</dbReference>
<protein>
    <submittedName>
        <fullName evidence="2">Uncharacterized protein</fullName>
    </submittedName>
</protein>